<dbReference type="Gene3D" id="3.40.50.200">
    <property type="entry name" value="Peptidase S8/S53 domain"/>
    <property type="match status" value="1"/>
</dbReference>
<dbReference type="EMBL" id="LJOD01000006">
    <property type="protein sequence ID" value="KPE51161.1"/>
    <property type="molecule type" value="Genomic_DNA"/>
</dbReference>
<accession>A0A0N0IW79</accession>
<feature type="chain" id="PRO_5005851741" description="T9SS type A sorting domain-containing protein" evidence="7">
    <location>
        <begin position="20"/>
        <end position="611"/>
    </location>
</feature>
<feature type="signal peptide" evidence="7">
    <location>
        <begin position="1"/>
        <end position="19"/>
    </location>
</feature>
<dbReference type="Pfam" id="PF18962">
    <property type="entry name" value="Por_Secre_tail"/>
    <property type="match status" value="1"/>
</dbReference>
<evidence type="ECO:0000313" key="10">
    <source>
        <dbReference type="EMBL" id="KPE51161.1"/>
    </source>
</evidence>
<keyword evidence="3 7" id="KW-0732">Signal</keyword>
<dbReference type="InterPro" id="IPR015500">
    <property type="entry name" value="Peptidase_S8_subtilisin-rel"/>
</dbReference>
<evidence type="ECO:0000256" key="7">
    <source>
        <dbReference type="SAM" id="SignalP"/>
    </source>
</evidence>
<evidence type="ECO:0000256" key="3">
    <source>
        <dbReference type="ARBA" id="ARBA00022729"/>
    </source>
</evidence>
<protein>
    <recommendedName>
        <fullName evidence="12">T9SS type A sorting domain-containing protein</fullName>
    </recommendedName>
</protein>
<keyword evidence="2 6" id="KW-0645">Protease</keyword>
<evidence type="ECO:0000256" key="1">
    <source>
        <dbReference type="ARBA" id="ARBA00011073"/>
    </source>
</evidence>
<dbReference type="PANTHER" id="PTHR43806">
    <property type="entry name" value="PEPTIDASE S8"/>
    <property type="match status" value="1"/>
</dbReference>
<dbReference type="InterPro" id="IPR023828">
    <property type="entry name" value="Peptidase_S8_Ser-AS"/>
</dbReference>
<feature type="domain" description="Peptidase S8/S53" evidence="8">
    <location>
        <begin position="149"/>
        <end position="393"/>
    </location>
</feature>
<sequence length="611" mass="66837">MKNKVLIAAFSLWSALSFAQHKAYYIEIAGSENVPKIKSSGKNLFLEHTDRSVTEVLTKYEIYRFEKAFPLAVTPFLQRIYLLEVNKSEVFEDLKRFSRYFPLVEETRNPEVLYTPNDYHYPIGSSEPRKSLDLINITSAWDYTHGDPNIKIGICDTAIRLTHEDLAGKVTSLDTYNYSDSHGTAVASHAAANTDNGKGIPGTGFNSSVLFKVMTINNVNHLLTLSKNGARVVNASWHNGTCAPSIVEQSVIDEIHANGTVIIAAAGNSSTCGGPFTHVYPASYNHVISVSTVGHEDVGFTYNNIPLIWRDRVEHNIGDPATINRVNDKVDVFASGFNVLGATAESDSSYGGAWGTSLSAPQVSGVVALLFAANNCLNPDEAESLLKLGASDLDTIPENLPYAGRMGAGRIDAGKSTKLAWQMNPANGGEMLVSGRDFNRYSFELINSPQKVRIKDQSFVQQSEITVKAKDYILLDTNVLLAPDTGKSNYLYIGDNSCYTFAPVANKASETEKNNKLSEVQIADNNLLAVEVYPNPSSGLIYFKNLEKINTGEKISVAVYDLSGRLMINRPGMSVLAIVRNGFDISELKQGAYLVELSSGKEKVTKKVIKK</sequence>
<evidence type="ECO:0008006" key="12">
    <source>
        <dbReference type="Google" id="ProtNLM"/>
    </source>
</evidence>
<organism evidence="10 11">
    <name type="scientific">Chryseobacterium indologenes</name>
    <name type="common">Flavobacterium indologenes</name>
    <dbReference type="NCBI Taxonomy" id="253"/>
    <lineage>
        <taxon>Bacteria</taxon>
        <taxon>Pseudomonadati</taxon>
        <taxon>Bacteroidota</taxon>
        <taxon>Flavobacteriia</taxon>
        <taxon>Flavobacteriales</taxon>
        <taxon>Weeksellaceae</taxon>
        <taxon>Chryseobacterium group</taxon>
        <taxon>Chryseobacterium</taxon>
    </lineage>
</organism>
<dbReference type="GO" id="GO:0006508">
    <property type="term" value="P:proteolysis"/>
    <property type="evidence" value="ECO:0007669"/>
    <property type="project" value="UniProtKB-KW"/>
</dbReference>
<evidence type="ECO:0000259" key="9">
    <source>
        <dbReference type="Pfam" id="PF18962"/>
    </source>
</evidence>
<feature type="domain" description="Secretion system C-terminal sorting" evidence="9">
    <location>
        <begin position="532"/>
        <end position="609"/>
    </location>
</feature>
<dbReference type="InterPro" id="IPR022398">
    <property type="entry name" value="Peptidase_S8_His-AS"/>
</dbReference>
<reference evidence="11" key="2">
    <citation type="submission" date="2015-09" db="EMBL/GenBank/DDBJ databases">
        <title>Draft genome sequence of a multidrug-resistant Chryseobacterium indologenes isolate from Malaysia.</title>
        <authorList>
            <person name="Yu C.Y."/>
            <person name="Ang G.Y."/>
            <person name="Chan K.-G."/>
        </authorList>
    </citation>
    <scope>NUCLEOTIDE SEQUENCE [LARGE SCALE GENOMIC DNA]</scope>
    <source>
        <strain evidence="11">CI_885</strain>
    </source>
</reference>
<dbReference type="InterPro" id="IPR036852">
    <property type="entry name" value="Peptidase_S8/S53_dom_sf"/>
</dbReference>
<dbReference type="NCBIfam" id="TIGR04183">
    <property type="entry name" value="Por_Secre_tail"/>
    <property type="match status" value="1"/>
</dbReference>
<dbReference type="InterPro" id="IPR026444">
    <property type="entry name" value="Secre_tail"/>
</dbReference>
<gene>
    <name evidence="10" type="ORF">AOB46_10860</name>
</gene>
<evidence type="ECO:0000259" key="8">
    <source>
        <dbReference type="Pfam" id="PF00082"/>
    </source>
</evidence>
<evidence type="ECO:0000256" key="6">
    <source>
        <dbReference type="PROSITE-ProRule" id="PRU01240"/>
    </source>
</evidence>
<dbReference type="PROSITE" id="PS00137">
    <property type="entry name" value="SUBTILASE_HIS"/>
    <property type="match status" value="1"/>
</dbReference>
<name>A0A0N0IW79_CHRID</name>
<feature type="active site" description="Charge relay system" evidence="6">
    <location>
        <position position="182"/>
    </location>
</feature>
<dbReference type="PRINTS" id="PR00723">
    <property type="entry name" value="SUBTILISIN"/>
</dbReference>
<reference evidence="10 11" key="1">
    <citation type="journal article" date="2015" name="Genom Data">
        <title>Draft genome sequence of a multidrug-resistant Chryseobacterium indologenes isolate from Malaysia.</title>
        <authorList>
            <person name="Yu C.Y."/>
            <person name="Ang G.Y."/>
            <person name="Cheng H.J."/>
            <person name="Cheong Y.M."/>
            <person name="Yin W.F."/>
            <person name="Chan K.G."/>
        </authorList>
    </citation>
    <scope>NUCLEOTIDE SEQUENCE [LARGE SCALE GENOMIC DNA]</scope>
    <source>
        <strain evidence="10 11">CI_885</strain>
    </source>
</reference>
<dbReference type="InterPro" id="IPR000209">
    <property type="entry name" value="Peptidase_S8/S53_dom"/>
</dbReference>
<dbReference type="Pfam" id="PF00082">
    <property type="entry name" value="Peptidase_S8"/>
    <property type="match status" value="1"/>
</dbReference>
<dbReference type="RefSeq" id="WP_062699180.1">
    <property type="nucleotide sequence ID" value="NZ_LJOD01000006.1"/>
</dbReference>
<evidence type="ECO:0000256" key="4">
    <source>
        <dbReference type="ARBA" id="ARBA00022801"/>
    </source>
</evidence>
<evidence type="ECO:0000313" key="11">
    <source>
        <dbReference type="Proteomes" id="UP000037953"/>
    </source>
</evidence>
<keyword evidence="5 6" id="KW-0720">Serine protease</keyword>
<dbReference type="PATRIC" id="fig|253.9.peg.3998"/>
<dbReference type="PROSITE" id="PS00138">
    <property type="entry name" value="SUBTILASE_SER"/>
    <property type="match status" value="1"/>
</dbReference>
<dbReference type="InterPro" id="IPR050131">
    <property type="entry name" value="Peptidase_S8_subtilisin-like"/>
</dbReference>
<dbReference type="GO" id="GO:0004252">
    <property type="term" value="F:serine-type endopeptidase activity"/>
    <property type="evidence" value="ECO:0007669"/>
    <property type="project" value="UniProtKB-UniRule"/>
</dbReference>
<proteinExistence type="inferred from homology"/>
<feature type="active site" description="Charge relay system" evidence="6">
    <location>
        <position position="156"/>
    </location>
</feature>
<dbReference type="Proteomes" id="UP000037953">
    <property type="component" value="Unassembled WGS sequence"/>
</dbReference>
<comment type="caution">
    <text evidence="10">The sequence shown here is derived from an EMBL/GenBank/DDBJ whole genome shotgun (WGS) entry which is preliminary data.</text>
</comment>
<feature type="active site" description="Charge relay system" evidence="6">
    <location>
        <position position="357"/>
    </location>
</feature>
<dbReference type="PANTHER" id="PTHR43806:SF11">
    <property type="entry name" value="CEREVISIN-RELATED"/>
    <property type="match status" value="1"/>
</dbReference>
<comment type="similarity">
    <text evidence="1 6">Belongs to the peptidase S8 family.</text>
</comment>
<dbReference type="AlphaFoldDB" id="A0A0N0IW79"/>
<dbReference type="PROSITE" id="PS51892">
    <property type="entry name" value="SUBTILASE"/>
    <property type="match status" value="1"/>
</dbReference>
<keyword evidence="4 6" id="KW-0378">Hydrolase</keyword>
<evidence type="ECO:0000256" key="5">
    <source>
        <dbReference type="ARBA" id="ARBA00022825"/>
    </source>
</evidence>
<dbReference type="OrthoDB" id="1055762at2"/>
<dbReference type="SUPFAM" id="SSF52743">
    <property type="entry name" value="Subtilisin-like"/>
    <property type="match status" value="1"/>
</dbReference>
<evidence type="ECO:0000256" key="2">
    <source>
        <dbReference type="ARBA" id="ARBA00022670"/>
    </source>
</evidence>